<dbReference type="GO" id="GO:0009252">
    <property type="term" value="P:peptidoglycan biosynthetic process"/>
    <property type="evidence" value="ECO:0007669"/>
    <property type="project" value="UniProtKB-UniPathway"/>
</dbReference>
<keyword evidence="5 18" id="KW-0121">Carboxypeptidase</keyword>
<dbReference type="AlphaFoldDB" id="A0A268P4B5"/>
<evidence type="ECO:0000313" key="19">
    <source>
        <dbReference type="Proteomes" id="UP000216207"/>
    </source>
</evidence>
<gene>
    <name evidence="18" type="ORF">CHH72_01590</name>
</gene>
<dbReference type="PANTHER" id="PTHR21581">
    <property type="entry name" value="D-ALANYL-D-ALANINE CARBOXYPEPTIDASE"/>
    <property type="match status" value="1"/>
</dbReference>
<evidence type="ECO:0000256" key="2">
    <source>
        <dbReference type="ARBA" id="ARBA00004752"/>
    </source>
</evidence>
<dbReference type="EC" id="3.4.16.4" evidence="4"/>
<dbReference type="Gene3D" id="2.60.410.10">
    <property type="entry name" value="D-Ala-D-Ala carboxypeptidase, C-terminal domain"/>
    <property type="match status" value="1"/>
</dbReference>
<evidence type="ECO:0000256" key="6">
    <source>
        <dbReference type="ARBA" id="ARBA00022670"/>
    </source>
</evidence>
<dbReference type="PRINTS" id="PR00725">
    <property type="entry name" value="DADACBPTASE1"/>
</dbReference>
<keyword evidence="11" id="KW-0961">Cell wall biogenesis/degradation</keyword>
<dbReference type="InterPro" id="IPR018044">
    <property type="entry name" value="Peptidase_S11"/>
</dbReference>
<keyword evidence="10" id="KW-0573">Peptidoglycan synthesis</keyword>
<keyword evidence="6" id="KW-0645">Protease</keyword>
<reference evidence="18 19" key="1">
    <citation type="submission" date="2017-07" db="EMBL/GenBank/DDBJ databases">
        <title>Isolation and whole genome analysis of endospore-forming bacteria from heroin.</title>
        <authorList>
            <person name="Kalinowski J."/>
            <person name="Ahrens B."/>
            <person name="Al-Dilaimi A."/>
            <person name="Winkler A."/>
            <person name="Wibberg D."/>
            <person name="Schleenbecker U."/>
            <person name="Ruckert C."/>
            <person name="Wolfel R."/>
            <person name="Grass G."/>
        </authorList>
    </citation>
    <scope>NUCLEOTIDE SEQUENCE [LARGE SCALE GENOMIC DNA]</scope>
    <source>
        <strain evidence="18 19">7539</strain>
    </source>
</reference>
<dbReference type="RefSeq" id="WP_095236217.1">
    <property type="nucleotide sequence ID" value="NZ_NPCC01000004.1"/>
</dbReference>
<evidence type="ECO:0000256" key="16">
    <source>
        <dbReference type="SAM" id="SignalP"/>
    </source>
</evidence>
<dbReference type="InterPro" id="IPR001967">
    <property type="entry name" value="Peptidase_S11_N"/>
</dbReference>
<proteinExistence type="inferred from homology"/>
<accession>A0A268P4B5</accession>
<dbReference type="InterPro" id="IPR015956">
    <property type="entry name" value="Peniciliin-bd_prot_C_sf"/>
</dbReference>
<evidence type="ECO:0000256" key="14">
    <source>
        <dbReference type="PIRSR" id="PIRSR618044-2"/>
    </source>
</evidence>
<dbReference type="InterPro" id="IPR012338">
    <property type="entry name" value="Beta-lactam/transpept-like"/>
</dbReference>
<comment type="function">
    <text evidence="1">Removes C-terminal D-alanyl residues from sugar-peptide cell wall precursors.</text>
</comment>
<dbReference type="UniPathway" id="UPA00219"/>
<sequence>MKRKWNVSMLLFVLLFAYAGEAAFAKEKELPQLAENAASAILIERDTGEVLFEKDSDNMLPPASMTKIMTMLLIMEAIEEGTIKYEDMVTVSENAASMGGSQVFLEPGEEMSVDDLLKAIAIASGNDAAVAMAEHIGGTEQEFVKMMNAKAAELGLENTQFQNPNGLPEADHYSSAHDLAVMAKELLKYENITSYTGIYEDYLRKGTDKEFWLVNTNKLVKFYPGVDGLKTGFTQEAKYGLTATAEKNGMRVIAVVMGAKTPKERNATITNMLDYSYSHYSTERLHERGDLIGEVPVIKGKDRHVQAITPEPVSLLLKKGTKLEEIETKIELFENVEAPITKGDTVGQLIIVRDGETLSRTDLVAAEDVENASWWTLFKRMLSSFAGK</sequence>
<feature type="active site" evidence="13">
    <location>
        <position position="124"/>
    </location>
</feature>
<dbReference type="Proteomes" id="UP000216207">
    <property type="component" value="Unassembled WGS sequence"/>
</dbReference>
<dbReference type="GO" id="GO:0006508">
    <property type="term" value="P:proteolysis"/>
    <property type="evidence" value="ECO:0007669"/>
    <property type="project" value="UniProtKB-KW"/>
</dbReference>
<dbReference type="SUPFAM" id="SSF69189">
    <property type="entry name" value="Penicillin-binding protein associated domain"/>
    <property type="match status" value="1"/>
</dbReference>
<evidence type="ECO:0000256" key="3">
    <source>
        <dbReference type="ARBA" id="ARBA00007164"/>
    </source>
</evidence>
<evidence type="ECO:0000256" key="15">
    <source>
        <dbReference type="RuleBase" id="RU004016"/>
    </source>
</evidence>
<dbReference type="InterPro" id="IPR012907">
    <property type="entry name" value="Peptidase_S11_C"/>
</dbReference>
<evidence type="ECO:0000256" key="13">
    <source>
        <dbReference type="PIRSR" id="PIRSR618044-1"/>
    </source>
</evidence>
<evidence type="ECO:0000256" key="4">
    <source>
        <dbReference type="ARBA" id="ARBA00012448"/>
    </source>
</evidence>
<feature type="signal peptide" evidence="16">
    <location>
        <begin position="1"/>
        <end position="19"/>
    </location>
</feature>
<evidence type="ECO:0000313" key="18">
    <source>
        <dbReference type="EMBL" id="PAE90604.1"/>
    </source>
</evidence>
<dbReference type="SUPFAM" id="SSF56601">
    <property type="entry name" value="beta-lactamase/transpeptidase-like"/>
    <property type="match status" value="1"/>
</dbReference>
<evidence type="ECO:0000256" key="7">
    <source>
        <dbReference type="ARBA" id="ARBA00022729"/>
    </source>
</evidence>
<comment type="catalytic activity">
    <reaction evidence="12">
        <text>Preferential cleavage: (Ac)2-L-Lys-D-Ala-|-D-Ala. Also transpeptidation of peptidyl-alanyl moieties that are N-acyl substituents of D-alanine.</text>
        <dbReference type="EC" id="3.4.16.4"/>
    </reaction>
</comment>
<dbReference type="PANTHER" id="PTHR21581:SF6">
    <property type="entry name" value="TRAFFICKING PROTEIN PARTICLE COMPLEX SUBUNIT 12"/>
    <property type="match status" value="1"/>
</dbReference>
<feature type="active site" description="Proton acceptor" evidence="13">
    <location>
        <position position="67"/>
    </location>
</feature>
<evidence type="ECO:0000256" key="1">
    <source>
        <dbReference type="ARBA" id="ARBA00003217"/>
    </source>
</evidence>
<feature type="domain" description="Peptidase S11 D-Ala-D-Ala carboxypeptidase A C-terminal" evidence="17">
    <location>
        <begin position="280"/>
        <end position="371"/>
    </location>
</feature>
<dbReference type="GO" id="GO:0008360">
    <property type="term" value="P:regulation of cell shape"/>
    <property type="evidence" value="ECO:0007669"/>
    <property type="project" value="UniProtKB-KW"/>
</dbReference>
<evidence type="ECO:0000256" key="9">
    <source>
        <dbReference type="ARBA" id="ARBA00022960"/>
    </source>
</evidence>
<comment type="similarity">
    <text evidence="3 15">Belongs to the peptidase S11 family.</text>
</comment>
<dbReference type="GO" id="GO:0009002">
    <property type="term" value="F:serine-type D-Ala-D-Ala carboxypeptidase activity"/>
    <property type="evidence" value="ECO:0007669"/>
    <property type="project" value="UniProtKB-EC"/>
</dbReference>
<feature type="chain" id="PRO_5039385327" description="serine-type D-Ala-D-Ala carboxypeptidase" evidence="16">
    <location>
        <begin position="20"/>
        <end position="388"/>
    </location>
</feature>
<dbReference type="EMBL" id="NPCC01000004">
    <property type="protein sequence ID" value="PAE90604.1"/>
    <property type="molecule type" value="Genomic_DNA"/>
</dbReference>
<keyword evidence="7 16" id="KW-0732">Signal</keyword>
<name>A0A268P4B5_SHOCL</name>
<dbReference type="Gene3D" id="3.40.710.10">
    <property type="entry name" value="DD-peptidase/beta-lactamase superfamily"/>
    <property type="match status" value="1"/>
</dbReference>
<dbReference type="InterPro" id="IPR037167">
    <property type="entry name" value="Peptidase_S11_C_sf"/>
</dbReference>
<keyword evidence="9" id="KW-0133">Cell shape</keyword>
<dbReference type="GO" id="GO:0071555">
    <property type="term" value="P:cell wall organization"/>
    <property type="evidence" value="ECO:0007669"/>
    <property type="project" value="UniProtKB-KW"/>
</dbReference>
<protein>
    <recommendedName>
        <fullName evidence="4">serine-type D-Ala-D-Ala carboxypeptidase</fullName>
        <ecNumber evidence="4">3.4.16.4</ecNumber>
    </recommendedName>
</protein>
<evidence type="ECO:0000256" key="12">
    <source>
        <dbReference type="ARBA" id="ARBA00034000"/>
    </source>
</evidence>
<evidence type="ECO:0000259" key="17">
    <source>
        <dbReference type="SMART" id="SM00936"/>
    </source>
</evidence>
<dbReference type="Pfam" id="PF00768">
    <property type="entry name" value="Peptidase_S11"/>
    <property type="match status" value="1"/>
</dbReference>
<dbReference type="Pfam" id="PF07943">
    <property type="entry name" value="PBP5_C"/>
    <property type="match status" value="1"/>
</dbReference>
<evidence type="ECO:0000256" key="5">
    <source>
        <dbReference type="ARBA" id="ARBA00022645"/>
    </source>
</evidence>
<evidence type="ECO:0000256" key="10">
    <source>
        <dbReference type="ARBA" id="ARBA00022984"/>
    </source>
</evidence>
<organism evidence="18 19">
    <name type="scientific">Shouchella clausii</name>
    <name type="common">Alkalihalobacillus clausii</name>
    <dbReference type="NCBI Taxonomy" id="79880"/>
    <lineage>
        <taxon>Bacteria</taxon>
        <taxon>Bacillati</taxon>
        <taxon>Bacillota</taxon>
        <taxon>Bacilli</taxon>
        <taxon>Bacillales</taxon>
        <taxon>Bacillaceae</taxon>
        <taxon>Shouchella</taxon>
    </lineage>
</organism>
<feature type="binding site" evidence="14">
    <location>
        <position position="230"/>
    </location>
    <ligand>
        <name>substrate</name>
    </ligand>
</feature>
<evidence type="ECO:0000256" key="11">
    <source>
        <dbReference type="ARBA" id="ARBA00023316"/>
    </source>
</evidence>
<comment type="caution">
    <text evidence="18">The sequence shown here is derived from an EMBL/GenBank/DDBJ whole genome shotgun (WGS) entry which is preliminary data.</text>
</comment>
<keyword evidence="8" id="KW-0378">Hydrolase</keyword>
<comment type="pathway">
    <text evidence="2">Cell wall biogenesis; peptidoglycan biosynthesis.</text>
</comment>
<dbReference type="SMART" id="SM00936">
    <property type="entry name" value="PBP5_C"/>
    <property type="match status" value="1"/>
</dbReference>
<feature type="active site" description="Acyl-ester intermediate" evidence="13">
    <location>
        <position position="64"/>
    </location>
</feature>
<evidence type="ECO:0000256" key="8">
    <source>
        <dbReference type="ARBA" id="ARBA00022801"/>
    </source>
</evidence>